<dbReference type="InterPro" id="IPR050176">
    <property type="entry name" value="LTTR"/>
</dbReference>
<dbReference type="Proteomes" id="UP001589814">
    <property type="component" value="Unassembled WGS sequence"/>
</dbReference>
<dbReference type="PROSITE" id="PS50931">
    <property type="entry name" value="HTH_LYSR"/>
    <property type="match status" value="1"/>
</dbReference>
<dbReference type="InterPro" id="IPR036390">
    <property type="entry name" value="WH_DNA-bd_sf"/>
</dbReference>
<dbReference type="InterPro" id="IPR000847">
    <property type="entry name" value="LysR_HTH_N"/>
</dbReference>
<dbReference type="PANTHER" id="PTHR30579">
    <property type="entry name" value="TRANSCRIPTIONAL REGULATOR"/>
    <property type="match status" value="1"/>
</dbReference>
<gene>
    <name evidence="6" type="ORF">ACFFHW_14050</name>
</gene>
<comment type="caution">
    <text evidence="6">The sequence shown here is derived from an EMBL/GenBank/DDBJ whole genome shotgun (WGS) entry which is preliminary data.</text>
</comment>
<keyword evidence="2" id="KW-0805">Transcription regulation</keyword>
<keyword evidence="4" id="KW-0804">Transcription</keyword>
<feature type="domain" description="HTH lysR-type" evidence="5">
    <location>
        <begin position="15"/>
        <end position="72"/>
    </location>
</feature>
<accession>A0ABV6G776</accession>
<evidence type="ECO:0000256" key="2">
    <source>
        <dbReference type="ARBA" id="ARBA00023015"/>
    </source>
</evidence>
<proteinExistence type="inferred from homology"/>
<evidence type="ECO:0000259" key="5">
    <source>
        <dbReference type="PROSITE" id="PS50931"/>
    </source>
</evidence>
<evidence type="ECO:0000256" key="3">
    <source>
        <dbReference type="ARBA" id="ARBA00023125"/>
    </source>
</evidence>
<evidence type="ECO:0000313" key="7">
    <source>
        <dbReference type="Proteomes" id="UP001589814"/>
    </source>
</evidence>
<protein>
    <submittedName>
        <fullName evidence="6">LysR family transcriptional regulator</fullName>
    </submittedName>
</protein>
<sequence length="299" mass="32467">MKLTAQTDRLEGRGITLEQLRAFVFIAEYGGFGRAGEELGRTQSTLSAGLRRLEEDAGCRLIERRQGHILGLTEDGRQLLPAARDILLRTNRTIGALKKTHLKGRVALGVPDDFQVANLHEIISLCLEENPGLRVEITAASSTVLSAMAAQQRLDVVILKGMAGQPLFSELERILRVEPLYWVSSGAVHFSEMDEVPLVTFPDGCVIRKCAVSALEHVGRSYYFSYVSGSFDNIRSAAASGLGIGLLPKNALSDDLYVLTPEDGAPSVPAIQLVLSVTRPGKLYKLFTSYIDRGLGSVA</sequence>
<dbReference type="InterPro" id="IPR036388">
    <property type="entry name" value="WH-like_DNA-bd_sf"/>
</dbReference>
<evidence type="ECO:0000313" key="6">
    <source>
        <dbReference type="EMBL" id="MFC0269094.1"/>
    </source>
</evidence>
<name>A0ABV6G776_9GAMM</name>
<dbReference type="Gene3D" id="3.40.190.10">
    <property type="entry name" value="Periplasmic binding protein-like II"/>
    <property type="match status" value="2"/>
</dbReference>
<keyword evidence="3" id="KW-0238">DNA-binding</keyword>
<evidence type="ECO:0000256" key="4">
    <source>
        <dbReference type="ARBA" id="ARBA00023163"/>
    </source>
</evidence>
<dbReference type="EMBL" id="JBHLVX010000051">
    <property type="protein sequence ID" value="MFC0269094.1"/>
    <property type="molecule type" value="Genomic_DNA"/>
</dbReference>
<comment type="similarity">
    <text evidence="1">Belongs to the LysR transcriptional regulatory family.</text>
</comment>
<reference evidence="6 7" key="1">
    <citation type="submission" date="2024-09" db="EMBL/GenBank/DDBJ databases">
        <authorList>
            <person name="Sun Q."/>
            <person name="Mori K."/>
        </authorList>
    </citation>
    <scope>NUCLEOTIDE SEQUENCE [LARGE SCALE GENOMIC DNA]</scope>
    <source>
        <strain evidence="6 7">CCM 7415</strain>
    </source>
</reference>
<evidence type="ECO:0000256" key="1">
    <source>
        <dbReference type="ARBA" id="ARBA00009437"/>
    </source>
</evidence>
<dbReference type="SUPFAM" id="SSF53850">
    <property type="entry name" value="Periplasmic binding protein-like II"/>
    <property type="match status" value="1"/>
</dbReference>
<organism evidence="6 7">
    <name type="scientific">Kushneria aurantia</name>
    <dbReference type="NCBI Taxonomy" id="504092"/>
    <lineage>
        <taxon>Bacteria</taxon>
        <taxon>Pseudomonadati</taxon>
        <taxon>Pseudomonadota</taxon>
        <taxon>Gammaproteobacteria</taxon>
        <taxon>Oceanospirillales</taxon>
        <taxon>Halomonadaceae</taxon>
        <taxon>Kushneria</taxon>
    </lineage>
</organism>
<dbReference type="Gene3D" id="1.10.10.10">
    <property type="entry name" value="Winged helix-like DNA-binding domain superfamily/Winged helix DNA-binding domain"/>
    <property type="match status" value="1"/>
</dbReference>
<dbReference type="PANTHER" id="PTHR30579:SF7">
    <property type="entry name" value="HTH-TYPE TRANSCRIPTIONAL REGULATOR LRHA-RELATED"/>
    <property type="match status" value="1"/>
</dbReference>
<dbReference type="Pfam" id="PF03466">
    <property type="entry name" value="LysR_substrate"/>
    <property type="match status" value="1"/>
</dbReference>
<dbReference type="Pfam" id="PF00126">
    <property type="entry name" value="HTH_1"/>
    <property type="match status" value="1"/>
</dbReference>
<dbReference type="SUPFAM" id="SSF46785">
    <property type="entry name" value="Winged helix' DNA-binding domain"/>
    <property type="match status" value="1"/>
</dbReference>
<keyword evidence="7" id="KW-1185">Reference proteome</keyword>
<dbReference type="InterPro" id="IPR005119">
    <property type="entry name" value="LysR_subst-bd"/>
</dbReference>
<dbReference type="RefSeq" id="WP_019950992.1">
    <property type="nucleotide sequence ID" value="NZ_JBHLVX010000051.1"/>
</dbReference>